<accession>A0ABS3YWY0</accession>
<dbReference type="EMBL" id="JAGHKO010000004">
    <property type="protein sequence ID" value="MBO9202344.1"/>
    <property type="molecule type" value="Genomic_DNA"/>
</dbReference>
<dbReference type="Pfam" id="PF18962">
    <property type="entry name" value="Por_Secre_tail"/>
    <property type="match status" value="1"/>
</dbReference>
<protein>
    <submittedName>
        <fullName evidence="4">T9SS type A sorting domain-containing protein</fullName>
    </submittedName>
</protein>
<dbReference type="InterPro" id="IPR019316">
    <property type="entry name" value="G8_domain"/>
</dbReference>
<dbReference type="InterPro" id="IPR026444">
    <property type="entry name" value="Secre_tail"/>
</dbReference>
<organism evidence="4 5">
    <name type="scientific">Niastella soli</name>
    <dbReference type="NCBI Taxonomy" id="2821487"/>
    <lineage>
        <taxon>Bacteria</taxon>
        <taxon>Pseudomonadati</taxon>
        <taxon>Bacteroidota</taxon>
        <taxon>Chitinophagia</taxon>
        <taxon>Chitinophagales</taxon>
        <taxon>Chitinophagaceae</taxon>
        <taxon>Niastella</taxon>
    </lineage>
</organism>
<comment type="caution">
    <text evidence="4">The sequence shown here is derived from an EMBL/GenBank/DDBJ whole genome shotgun (WGS) entry which is preliminary data.</text>
</comment>
<dbReference type="Pfam" id="PF10162">
    <property type="entry name" value="G8"/>
    <property type="match status" value="1"/>
</dbReference>
<proteinExistence type="predicted"/>
<feature type="chain" id="PRO_5047095295" evidence="1">
    <location>
        <begin position="22"/>
        <end position="328"/>
    </location>
</feature>
<reference evidence="4 5" key="1">
    <citation type="submission" date="2021-03" db="EMBL/GenBank/DDBJ databases">
        <title>Assistant Professor.</title>
        <authorList>
            <person name="Huq M.A."/>
        </authorList>
    </citation>
    <scope>NUCLEOTIDE SEQUENCE [LARGE SCALE GENOMIC DNA]</scope>
    <source>
        <strain evidence="4 5">MAH-29</strain>
    </source>
</reference>
<evidence type="ECO:0000313" key="4">
    <source>
        <dbReference type="EMBL" id="MBO9202344.1"/>
    </source>
</evidence>
<keyword evidence="1" id="KW-0732">Signal</keyword>
<feature type="domain" description="Secretion system C-terminal sorting" evidence="3">
    <location>
        <begin position="260"/>
        <end position="326"/>
    </location>
</feature>
<dbReference type="NCBIfam" id="TIGR04183">
    <property type="entry name" value="Por_Secre_tail"/>
    <property type="match status" value="1"/>
</dbReference>
<dbReference type="InterPro" id="IPR013783">
    <property type="entry name" value="Ig-like_fold"/>
</dbReference>
<dbReference type="Proteomes" id="UP000677244">
    <property type="component" value="Unassembled WGS sequence"/>
</dbReference>
<name>A0ABS3YWY0_9BACT</name>
<gene>
    <name evidence="4" type="ORF">J7I42_18810</name>
</gene>
<evidence type="ECO:0000259" key="2">
    <source>
        <dbReference type="Pfam" id="PF10162"/>
    </source>
</evidence>
<dbReference type="Gene3D" id="2.60.40.10">
    <property type="entry name" value="Immunoglobulins"/>
    <property type="match status" value="1"/>
</dbReference>
<evidence type="ECO:0000259" key="3">
    <source>
        <dbReference type="Pfam" id="PF18962"/>
    </source>
</evidence>
<feature type="domain" description="G8" evidence="2">
    <location>
        <begin position="39"/>
        <end position="93"/>
    </location>
</feature>
<feature type="signal peptide" evidence="1">
    <location>
        <begin position="1"/>
        <end position="21"/>
    </location>
</feature>
<evidence type="ECO:0000256" key="1">
    <source>
        <dbReference type="SAM" id="SignalP"/>
    </source>
</evidence>
<sequence length="328" mass="36178">MKQIYTIIAILFITFSAVAQSRPVITFSVATGDWSDASSWNLNRIPTDGDSIVIPQNKTVLFDKKDTLANVYIKVIGTFIIKQKLRLSASSVIELAATGNLRTWNVNRSNEIISIGGVIKYDQNAAASILGIAFAASNTGISPNGFSVSILPVVFNGFYAIRNNNNVVLNWSTAMEHNNKNFEVQRSFDGSTWTVIASLAGAGNSDNIQQYSYTDKNMTTAVAYYRIRQVDINGGYEYSIVKTVRANEAAPATKIYANGNTVNVEFNQDLKNTVTVRVIDMNGRVIGQKDNQQASYRMTINISNHITGMYLVQLNNNAGWNEVKKVML</sequence>
<dbReference type="RefSeq" id="WP_209140390.1">
    <property type="nucleotide sequence ID" value="NZ_JAGHKO010000004.1"/>
</dbReference>
<evidence type="ECO:0000313" key="5">
    <source>
        <dbReference type="Proteomes" id="UP000677244"/>
    </source>
</evidence>
<keyword evidence="5" id="KW-1185">Reference proteome</keyword>